<reference evidence="1 2" key="1">
    <citation type="journal article" date="2021" name="Elife">
        <title>Chloroplast acquisition without the gene transfer in kleptoplastic sea slugs, Plakobranchus ocellatus.</title>
        <authorList>
            <person name="Maeda T."/>
            <person name="Takahashi S."/>
            <person name="Yoshida T."/>
            <person name="Shimamura S."/>
            <person name="Takaki Y."/>
            <person name="Nagai Y."/>
            <person name="Toyoda A."/>
            <person name="Suzuki Y."/>
            <person name="Arimoto A."/>
            <person name="Ishii H."/>
            <person name="Satoh N."/>
            <person name="Nishiyama T."/>
            <person name="Hasebe M."/>
            <person name="Maruyama T."/>
            <person name="Minagawa J."/>
            <person name="Obokata J."/>
            <person name="Shigenobu S."/>
        </authorList>
    </citation>
    <scope>NUCLEOTIDE SEQUENCE [LARGE SCALE GENOMIC DNA]</scope>
</reference>
<accession>A0AAV4D0G5</accession>
<organism evidence="1 2">
    <name type="scientific">Plakobranchus ocellatus</name>
    <dbReference type="NCBI Taxonomy" id="259542"/>
    <lineage>
        <taxon>Eukaryota</taxon>
        <taxon>Metazoa</taxon>
        <taxon>Spiralia</taxon>
        <taxon>Lophotrochozoa</taxon>
        <taxon>Mollusca</taxon>
        <taxon>Gastropoda</taxon>
        <taxon>Heterobranchia</taxon>
        <taxon>Euthyneura</taxon>
        <taxon>Panpulmonata</taxon>
        <taxon>Sacoglossa</taxon>
        <taxon>Placobranchoidea</taxon>
        <taxon>Plakobranchidae</taxon>
        <taxon>Plakobranchus</taxon>
    </lineage>
</organism>
<protein>
    <submittedName>
        <fullName evidence="1">Uncharacterized protein</fullName>
    </submittedName>
</protein>
<evidence type="ECO:0000313" key="1">
    <source>
        <dbReference type="EMBL" id="GFO37678.1"/>
    </source>
</evidence>
<dbReference type="Proteomes" id="UP000735302">
    <property type="component" value="Unassembled WGS sequence"/>
</dbReference>
<dbReference type="AlphaFoldDB" id="A0AAV4D0G5"/>
<keyword evidence="2" id="KW-1185">Reference proteome</keyword>
<gene>
    <name evidence="1" type="ORF">PoB_006418300</name>
</gene>
<comment type="caution">
    <text evidence="1">The sequence shown here is derived from an EMBL/GenBank/DDBJ whole genome shotgun (WGS) entry which is preliminary data.</text>
</comment>
<name>A0AAV4D0G5_9GAST</name>
<dbReference type="EMBL" id="BLXT01007282">
    <property type="protein sequence ID" value="GFO37678.1"/>
    <property type="molecule type" value="Genomic_DNA"/>
</dbReference>
<sequence>MNFANLLLMSKLELFFSGGREEVCSGGSGSITGSRGRCPVWLFLVCGKTYGVVALRYSQECPTGLNKEEHGDFGS</sequence>
<proteinExistence type="predicted"/>
<evidence type="ECO:0000313" key="2">
    <source>
        <dbReference type="Proteomes" id="UP000735302"/>
    </source>
</evidence>